<keyword evidence="8 11" id="KW-1133">Transmembrane helix</keyword>
<keyword evidence="5" id="KW-0808">Transferase</keyword>
<evidence type="ECO:0000256" key="5">
    <source>
        <dbReference type="ARBA" id="ARBA00022679"/>
    </source>
</evidence>
<dbReference type="InterPro" id="IPR002213">
    <property type="entry name" value="UDP_glucos_trans"/>
</dbReference>
<protein>
    <recommendedName>
        <fullName evidence="3">glucuronosyltransferase</fullName>
        <ecNumber evidence="3">2.4.1.17</ecNumber>
    </recommendedName>
</protein>
<keyword evidence="9 11" id="KW-0472">Membrane</keyword>
<dbReference type="AlphaFoldDB" id="A0A0N5C3P9"/>
<evidence type="ECO:0000256" key="6">
    <source>
        <dbReference type="ARBA" id="ARBA00022692"/>
    </source>
</evidence>
<evidence type="ECO:0000256" key="2">
    <source>
        <dbReference type="ARBA" id="ARBA00009995"/>
    </source>
</evidence>
<feature type="transmembrane region" description="Helical" evidence="11">
    <location>
        <begin position="490"/>
        <end position="510"/>
    </location>
</feature>
<keyword evidence="12" id="KW-1185">Reference proteome</keyword>
<proteinExistence type="inferred from homology"/>
<dbReference type="PANTHER" id="PTHR48043">
    <property type="entry name" value="EG:EG0003.4 PROTEIN-RELATED"/>
    <property type="match status" value="1"/>
</dbReference>
<organism evidence="12 13">
    <name type="scientific">Strongyloides papillosus</name>
    <name type="common">Intestinal threadworm</name>
    <dbReference type="NCBI Taxonomy" id="174720"/>
    <lineage>
        <taxon>Eukaryota</taxon>
        <taxon>Metazoa</taxon>
        <taxon>Ecdysozoa</taxon>
        <taxon>Nematoda</taxon>
        <taxon>Chromadorea</taxon>
        <taxon>Rhabditida</taxon>
        <taxon>Tylenchina</taxon>
        <taxon>Panagrolaimomorpha</taxon>
        <taxon>Strongyloidoidea</taxon>
        <taxon>Strongyloididae</taxon>
        <taxon>Strongyloides</taxon>
    </lineage>
</organism>
<evidence type="ECO:0000256" key="10">
    <source>
        <dbReference type="ARBA" id="ARBA00047475"/>
    </source>
</evidence>
<comment type="subcellular location">
    <subcellularLocation>
        <location evidence="1">Membrane</location>
        <topology evidence="1">Single-pass membrane protein</topology>
    </subcellularLocation>
</comment>
<evidence type="ECO:0000256" key="11">
    <source>
        <dbReference type="SAM" id="Phobius"/>
    </source>
</evidence>
<keyword evidence="7" id="KW-0732">Signal</keyword>
<dbReference type="GO" id="GO:0016020">
    <property type="term" value="C:membrane"/>
    <property type="evidence" value="ECO:0007669"/>
    <property type="project" value="UniProtKB-SubCell"/>
</dbReference>
<keyword evidence="4" id="KW-0328">Glycosyltransferase</keyword>
<keyword evidence="6 11" id="KW-0812">Transmembrane</keyword>
<reference evidence="13" key="1">
    <citation type="submission" date="2017-02" db="UniProtKB">
        <authorList>
            <consortium name="WormBaseParasite"/>
        </authorList>
    </citation>
    <scope>IDENTIFICATION</scope>
</reference>
<dbReference type="WBParaSite" id="SPAL_0001259000.1">
    <property type="protein sequence ID" value="SPAL_0001259000.1"/>
    <property type="gene ID" value="SPAL_0001259000"/>
</dbReference>
<name>A0A0N5C3P9_STREA</name>
<accession>A0A0N5C3P9</accession>
<dbReference type="GO" id="GO:0015020">
    <property type="term" value="F:glucuronosyltransferase activity"/>
    <property type="evidence" value="ECO:0007669"/>
    <property type="project" value="UniProtKB-EC"/>
</dbReference>
<dbReference type="Proteomes" id="UP000046392">
    <property type="component" value="Unplaced"/>
</dbReference>
<dbReference type="InterPro" id="IPR050271">
    <property type="entry name" value="UDP-glycosyltransferase"/>
</dbReference>
<dbReference type="FunFam" id="3.40.50.2000:FF:000038">
    <property type="entry name" value="UDP-GlucuronosylTransferase"/>
    <property type="match status" value="1"/>
</dbReference>
<evidence type="ECO:0000256" key="8">
    <source>
        <dbReference type="ARBA" id="ARBA00022989"/>
    </source>
</evidence>
<dbReference type="CDD" id="cd03784">
    <property type="entry name" value="GT1_Gtf-like"/>
    <property type="match status" value="1"/>
</dbReference>
<dbReference type="EC" id="2.4.1.17" evidence="3"/>
<comment type="similarity">
    <text evidence="2">Belongs to the UDP-glycosyltransferase family.</text>
</comment>
<evidence type="ECO:0000313" key="13">
    <source>
        <dbReference type="WBParaSite" id="SPAL_0001259000.1"/>
    </source>
</evidence>
<evidence type="ECO:0000313" key="12">
    <source>
        <dbReference type="Proteomes" id="UP000046392"/>
    </source>
</evidence>
<dbReference type="Gene3D" id="3.40.50.2000">
    <property type="entry name" value="Glycogen Phosphorylase B"/>
    <property type="match status" value="1"/>
</dbReference>
<dbReference type="Pfam" id="PF00201">
    <property type="entry name" value="UDPGT"/>
    <property type="match status" value="1"/>
</dbReference>
<dbReference type="SUPFAM" id="SSF53756">
    <property type="entry name" value="UDP-Glycosyltransferase/glycogen phosphorylase"/>
    <property type="match status" value="1"/>
</dbReference>
<comment type="catalytic activity">
    <reaction evidence="10">
        <text>glucuronate acceptor + UDP-alpha-D-glucuronate = acceptor beta-D-glucuronoside + UDP + H(+)</text>
        <dbReference type="Rhea" id="RHEA:21032"/>
        <dbReference type="ChEBI" id="CHEBI:15378"/>
        <dbReference type="ChEBI" id="CHEBI:58052"/>
        <dbReference type="ChEBI" id="CHEBI:58223"/>
        <dbReference type="ChEBI" id="CHEBI:132367"/>
        <dbReference type="ChEBI" id="CHEBI:132368"/>
        <dbReference type="EC" id="2.4.1.17"/>
    </reaction>
</comment>
<evidence type="ECO:0000256" key="1">
    <source>
        <dbReference type="ARBA" id="ARBA00004167"/>
    </source>
</evidence>
<evidence type="ECO:0000256" key="3">
    <source>
        <dbReference type="ARBA" id="ARBA00012544"/>
    </source>
</evidence>
<evidence type="ECO:0000256" key="4">
    <source>
        <dbReference type="ARBA" id="ARBA00022676"/>
    </source>
</evidence>
<evidence type="ECO:0000256" key="9">
    <source>
        <dbReference type="ARBA" id="ARBA00023136"/>
    </source>
</evidence>
<evidence type="ECO:0000256" key="7">
    <source>
        <dbReference type="ARBA" id="ARBA00022729"/>
    </source>
</evidence>
<dbReference type="PANTHER" id="PTHR48043:SF23">
    <property type="entry name" value="UDP-GLUCURONOSYLTRANSFERASE"/>
    <property type="match status" value="1"/>
</dbReference>
<sequence>MLYFQYIIFFLLFLCSKGYKILLFNPKIGHSHVNFMSQFTKILVNAGHEVTVLSSNIDDTLKDPYHLPGYIYYTEPHPNMIEVTKGAEHIRTLWKSTEGISGNKNVFKRFLKAKRDQGISMINDKKLEIFIRKQNFDVAIAESMYTFMFGLFKNWKIETTIVTTSTVMFDPFYPMFGIPFPVSYVPSGISGYSDKMSYKERATNLMTYLYYAYISEFYSRYNMLEDVFDEKYGIGYYNPYKIMTNASFFLVNSNPLLDIPTPKSPKMIDIGGIGIPKPKPVNEKFNEILNRRNKTILISFGSIAKSTYMDQEMKDEILKTIQNFPDITFIWKYETPEDGHGSNIENLVLSKWIPQNDLLNDKRLTLFVTHGGMGSTTEVAFSYVPALAIPVAGDQRRNAKLLERLKIGLTAEKDILRDSKKFSEKILEVLNNEEYKINSIKTAEMLRNRPISSEELLVRHVEFACRFGQLPRLDLASKDMGVIEYYNLDIIIPFFTVCFLITYVIIKLLLKIISKFASTKEKND</sequence>